<sequence length="333" mass="36639">MKAIIIPSFKGGYKITETEIPRPNKDEVLVKVKLGALCYRDLLQLQGYYPRAKYPLILGHEMVGVIEDVGENVEGYSNGDRVTTMLYVPDWKCDACKLGEEYYCKNSKVYSQELDGFFAEYALVKWSTLVKIPSDVGDEAAVVTPCVSAMVLRGLKRSGIREGDYVLVTGAGGGVGVHAVQMAKALGGKVIAVTSSEDKAKFLSKIADHVIVGNKFSEDVRKIGDVRIVIDNVGPFTFDETLRVLKQGGKVIQIGNIDPSQSVNLRLGYLILKNIEIIGHAGAGKRDIEEALSLAREGKWRPVVSNILSFEEIEKGLQMLREKSNLGKILLRF</sequence>
<evidence type="ECO:0000313" key="8">
    <source>
        <dbReference type="EMBL" id="EZQ11720.1"/>
    </source>
</evidence>
<dbReference type="InterPro" id="IPR036291">
    <property type="entry name" value="NAD(P)-bd_dom_sf"/>
</dbReference>
<dbReference type="Gene3D" id="3.90.180.10">
    <property type="entry name" value="Medium-chain alcohol dehydrogenases, catalytic domain"/>
    <property type="match status" value="1"/>
</dbReference>
<dbReference type="SMART" id="SM00829">
    <property type="entry name" value="PKS_ER"/>
    <property type="match status" value="1"/>
</dbReference>
<dbReference type="SUPFAM" id="SSF50129">
    <property type="entry name" value="GroES-like"/>
    <property type="match status" value="1"/>
</dbReference>
<dbReference type="PROSITE" id="PS00059">
    <property type="entry name" value="ADH_ZINC"/>
    <property type="match status" value="1"/>
</dbReference>
<protein>
    <submittedName>
        <fullName evidence="8">Alcohol dehydrogenase</fullName>
    </submittedName>
</protein>
<dbReference type="NCBIfam" id="NF010344">
    <property type="entry name" value="PRK13771.1"/>
    <property type="match status" value="1"/>
</dbReference>
<dbReference type="NCBIfam" id="NF041172">
    <property type="entry name" value="AcrlCoa_red_Thmprot"/>
    <property type="match status" value="1"/>
</dbReference>
<dbReference type="InterPro" id="IPR053496">
    <property type="entry name" value="Acryloyl-CoA_Reductase_Zn-ADH"/>
</dbReference>
<evidence type="ECO:0000256" key="5">
    <source>
        <dbReference type="ARBA" id="ARBA00023002"/>
    </source>
</evidence>
<evidence type="ECO:0000256" key="6">
    <source>
        <dbReference type="RuleBase" id="RU361277"/>
    </source>
</evidence>
<comment type="caution">
    <text evidence="8">The sequence shown here is derived from an EMBL/GenBank/DDBJ whole genome shotgun (WGS) entry which is preliminary data.</text>
</comment>
<keyword evidence="4 6" id="KW-0862">Zinc</keyword>
<dbReference type="InterPro" id="IPR011032">
    <property type="entry name" value="GroES-like_sf"/>
</dbReference>
<evidence type="ECO:0000256" key="1">
    <source>
        <dbReference type="ARBA" id="ARBA00001947"/>
    </source>
</evidence>
<evidence type="ECO:0000313" key="9">
    <source>
        <dbReference type="Proteomes" id="UP000024332"/>
    </source>
</evidence>
<evidence type="ECO:0000259" key="7">
    <source>
        <dbReference type="SMART" id="SM00829"/>
    </source>
</evidence>
<dbReference type="AlphaFoldDB" id="A0A031LVC8"/>
<organism evidence="8 9">
    <name type="scientific">Candidatus Acidianus copahuensis</name>
    <dbReference type="NCBI Taxonomy" id="1160895"/>
    <lineage>
        <taxon>Archaea</taxon>
        <taxon>Thermoproteota</taxon>
        <taxon>Thermoprotei</taxon>
        <taxon>Sulfolobales</taxon>
        <taxon>Sulfolobaceae</taxon>
        <taxon>Acidianus</taxon>
    </lineage>
</organism>
<dbReference type="RefSeq" id="WP_048098509.1">
    <property type="nucleotide sequence ID" value="NZ_JFZT01000012.1"/>
</dbReference>
<dbReference type="InterPro" id="IPR013154">
    <property type="entry name" value="ADH-like_N"/>
</dbReference>
<dbReference type="PANTHER" id="PTHR42940">
    <property type="entry name" value="ALCOHOL DEHYDROGENASE 1-RELATED"/>
    <property type="match status" value="1"/>
</dbReference>
<keyword evidence="3 6" id="KW-0479">Metal-binding</keyword>
<gene>
    <name evidence="8" type="ORF">CM19_00600</name>
</gene>
<dbReference type="GO" id="GO:0008270">
    <property type="term" value="F:zinc ion binding"/>
    <property type="evidence" value="ECO:0007669"/>
    <property type="project" value="InterPro"/>
</dbReference>
<comment type="similarity">
    <text evidence="2 6">Belongs to the zinc-containing alcohol dehydrogenase family.</text>
</comment>
<dbReference type="Pfam" id="PF08240">
    <property type="entry name" value="ADH_N"/>
    <property type="match status" value="1"/>
</dbReference>
<dbReference type="InterPro" id="IPR020843">
    <property type="entry name" value="ER"/>
</dbReference>
<dbReference type="GO" id="GO:0004022">
    <property type="term" value="F:alcohol dehydrogenase (NAD+) activity"/>
    <property type="evidence" value="ECO:0007669"/>
    <property type="project" value="TreeGrafter"/>
</dbReference>
<keyword evidence="5" id="KW-0560">Oxidoreductase</keyword>
<evidence type="ECO:0000256" key="2">
    <source>
        <dbReference type="ARBA" id="ARBA00008072"/>
    </source>
</evidence>
<dbReference type="InterPro" id="IPR002364">
    <property type="entry name" value="Quin_OxRdtase/zeta-crystal_CS"/>
</dbReference>
<dbReference type="SUPFAM" id="SSF51735">
    <property type="entry name" value="NAD(P)-binding Rossmann-fold domains"/>
    <property type="match status" value="1"/>
</dbReference>
<reference evidence="8 9" key="1">
    <citation type="submission" date="2014-03" db="EMBL/GenBank/DDBJ databases">
        <title>Draft genome sequence of the novel thermoacidophilic archaea Acidianus copahuensis ALE1 strain, isolated from Copahue volcanic area in Neuquen Argentina.</title>
        <authorList>
            <person name="Urbieta M.S."/>
            <person name="Rascovan N."/>
            <person name="Castro C."/>
            <person name="Revale S."/>
            <person name="Giaveno M.A."/>
            <person name="Vazquez M.P."/>
            <person name="Donati E.R."/>
        </authorList>
    </citation>
    <scope>NUCLEOTIDE SEQUENCE [LARGE SCALE GENOMIC DNA]</scope>
    <source>
        <strain evidence="8 9">ALE1</strain>
    </source>
</reference>
<dbReference type="PANTHER" id="PTHR42940:SF8">
    <property type="entry name" value="VACUOLAR PROTEIN SORTING-ASSOCIATED PROTEIN 11"/>
    <property type="match status" value="1"/>
</dbReference>
<name>A0A031LVC8_9CREN</name>
<dbReference type="OrthoDB" id="8709at2157"/>
<dbReference type="GO" id="GO:0005737">
    <property type="term" value="C:cytoplasm"/>
    <property type="evidence" value="ECO:0007669"/>
    <property type="project" value="TreeGrafter"/>
</dbReference>
<dbReference type="STRING" id="1160895.CM19_00600"/>
<dbReference type="InterPro" id="IPR013149">
    <property type="entry name" value="ADH-like_C"/>
</dbReference>
<feature type="domain" description="Enoyl reductase (ER)" evidence="7">
    <location>
        <begin position="11"/>
        <end position="331"/>
    </location>
</feature>
<evidence type="ECO:0000256" key="4">
    <source>
        <dbReference type="ARBA" id="ARBA00022833"/>
    </source>
</evidence>
<dbReference type="Pfam" id="PF00107">
    <property type="entry name" value="ADH_zinc_N"/>
    <property type="match status" value="1"/>
</dbReference>
<keyword evidence="9" id="KW-1185">Reference proteome</keyword>
<proteinExistence type="inferred from homology"/>
<dbReference type="PROSITE" id="PS01162">
    <property type="entry name" value="QOR_ZETA_CRYSTAL"/>
    <property type="match status" value="1"/>
</dbReference>
<dbReference type="InterPro" id="IPR002328">
    <property type="entry name" value="ADH_Zn_CS"/>
</dbReference>
<accession>A0A031LVC8</accession>
<evidence type="ECO:0000256" key="3">
    <source>
        <dbReference type="ARBA" id="ARBA00022723"/>
    </source>
</evidence>
<dbReference type="Proteomes" id="UP000024332">
    <property type="component" value="Unassembled WGS sequence"/>
</dbReference>
<comment type="cofactor">
    <cofactor evidence="1 6">
        <name>Zn(2+)</name>
        <dbReference type="ChEBI" id="CHEBI:29105"/>
    </cofactor>
</comment>
<dbReference type="EMBL" id="JFZT01000012">
    <property type="protein sequence ID" value="EZQ11720.1"/>
    <property type="molecule type" value="Genomic_DNA"/>
</dbReference>